<dbReference type="Gene3D" id="3.40.50.300">
    <property type="entry name" value="P-loop containing nucleotide triphosphate hydrolases"/>
    <property type="match status" value="1"/>
</dbReference>
<keyword evidence="4" id="KW-0547">Nucleotide-binding</keyword>
<keyword evidence="10" id="KW-1185">Reference proteome</keyword>
<accession>A0A4R6M9R8</accession>
<keyword evidence="5 9" id="KW-0067">ATP-binding</keyword>
<comment type="caution">
    <text evidence="9">The sequence shown here is derived from an EMBL/GenBank/DDBJ whole genome shotgun (WGS) entry which is preliminary data.</text>
</comment>
<evidence type="ECO:0000256" key="1">
    <source>
        <dbReference type="ARBA" id="ARBA00022448"/>
    </source>
</evidence>
<dbReference type="EMBL" id="SNXC01000011">
    <property type="protein sequence ID" value="TDO98261.1"/>
    <property type="molecule type" value="Genomic_DNA"/>
</dbReference>
<name>A0A4R6M9R8_9GAMM</name>
<sequence>MLEFNLHYQWDDFKAHYSGSFDKGFTCLLGGSGEGKSTLLYLLGGFLKGEGQLRFDERDVLSFEANERPITTLFQSDNVFPQLSVWDNVAIGVHPSRKLSLDDQKRVTQSLKKVQLDHLSSKFPGELSGGQVQRVSIARALVRKQPILLLDEPFSALDPALRREMLNLVKEVTHEQGLITIMVTHSPDDALFVDGKIVLVENGKLVAQDDAQVLKGNNRNAHFERYLGR</sequence>
<protein>
    <submittedName>
        <fullName evidence="9">Thiamine transport system ATP-binding protein</fullName>
    </submittedName>
</protein>
<evidence type="ECO:0000256" key="5">
    <source>
        <dbReference type="ARBA" id="ARBA00022840"/>
    </source>
</evidence>
<dbReference type="PANTHER" id="PTHR42781">
    <property type="entry name" value="SPERMIDINE/PUTRESCINE IMPORT ATP-BINDING PROTEIN POTA"/>
    <property type="match status" value="1"/>
</dbReference>
<dbReference type="GO" id="GO:0005524">
    <property type="term" value="F:ATP binding"/>
    <property type="evidence" value="ECO:0007669"/>
    <property type="project" value="UniProtKB-KW"/>
</dbReference>
<organism evidence="9 10">
    <name type="scientific">Marinomonas balearica</name>
    <dbReference type="NCBI Taxonomy" id="491947"/>
    <lineage>
        <taxon>Bacteria</taxon>
        <taxon>Pseudomonadati</taxon>
        <taxon>Pseudomonadota</taxon>
        <taxon>Gammaproteobacteria</taxon>
        <taxon>Oceanospirillales</taxon>
        <taxon>Oceanospirillaceae</taxon>
        <taxon>Marinomonas</taxon>
    </lineage>
</organism>
<evidence type="ECO:0000313" key="9">
    <source>
        <dbReference type="EMBL" id="TDO98261.1"/>
    </source>
</evidence>
<evidence type="ECO:0000256" key="2">
    <source>
        <dbReference type="ARBA" id="ARBA00022475"/>
    </source>
</evidence>
<dbReference type="Proteomes" id="UP000294656">
    <property type="component" value="Unassembled WGS sequence"/>
</dbReference>
<keyword evidence="7" id="KW-0472">Membrane</keyword>
<dbReference type="InterPro" id="IPR027417">
    <property type="entry name" value="P-loop_NTPase"/>
</dbReference>
<dbReference type="InterPro" id="IPR003439">
    <property type="entry name" value="ABC_transporter-like_ATP-bd"/>
</dbReference>
<dbReference type="InterPro" id="IPR003593">
    <property type="entry name" value="AAA+_ATPase"/>
</dbReference>
<evidence type="ECO:0000259" key="8">
    <source>
        <dbReference type="PROSITE" id="PS50893"/>
    </source>
</evidence>
<evidence type="ECO:0000256" key="4">
    <source>
        <dbReference type="ARBA" id="ARBA00022741"/>
    </source>
</evidence>
<dbReference type="OrthoDB" id="9802264at2"/>
<gene>
    <name evidence="9" type="ORF">DFP79_1902</name>
</gene>
<keyword evidence="6" id="KW-1278">Translocase</keyword>
<evidence type="ECO:0000256" key="7">
    <source>
        <dbReference type="ARBA" id="ARBA00023136"/>
    </source>
</evidence>
<dbReference type="GO" id="GO:0016887">
    <property type="term" value="F:ATP hydrolysis activity"/>
    <property type="evidence" value="ECO:0007669"/>
    <property type="project" value="InterPro"/>
</dbReference>
<dbReference type="Pfam" id="PF00005">
    <property type="entry name" value="ABC_tran"/>
    <property type="match status" value="1"/>
</dbReference>
<dbReference type="PANTHER" id="PTHR42781:SF1">
    <property type="entry name" value="THIAMINE IMPORT ATP-BINDING PROTEIN THIQ"/>
    <property type="match status" value="1"/>
</dbReference>
<dbReference type="AlphaFoldDB" id="A0A4R6M9R8"/>
<dbReference type="RefSeq" id="WP_133503688.1">
    <property type="nucleotide sequence ID" value="NZ_SNXC01000011.1"/>
</dbReference>
<dbReference type="PROSITE" id="PS50893">
    <property type="entry name" value="ABC_TRANSPORTER_2"/>
    <property type="match status" value="1"/>
</dbReference>
<evidence type="ECO:0000313" key="10">
    <source>
        <dbReference type="Proteomes" id="UP000294656"/>
    </source>
</evidence>
<evidence type="ECO:0000256" key="6">
    <source>
        <dbReference type="ARBA" id="ARBA00022967"/>
    </source>
</evidence>
<keyword evidence="1" id="KW-0813">Transport</keyword>
<dbReference type="InterPro" id="IPR050093">
    <property type="entry name" value="ABC_SmlMolc_Importer"/>
</dbReference>
<keyword evidence="3" id="KW-0997">Cell inner membrane</keyword>
<dbReference type="SUPFAM" id="SSF52540">
    <property type="entry name" value="P-loop containing nucleoside triphosphate hydrolases"/>
    <property type="match status" value="1"/>
</dbReference>
<keyword evidence="2" id="KW-1003">Cell membrane</keyword>
<reference evidence="9 10" key="1">
    <citation type="submission" date="2019-03" db="EMBL/GenBank/DDBJ databases">
        <title>Genomic Encyclopedia of Type Strains, Phase III (KMG-III): the genomes of soil and plant-associated and newly described type strains.</title>
        <authorList>
            <person name="Whitman W."/>
        </authorList>
    </citation>
    <scope>NUCLEOTIDE SEQUENCE [LARGE SCALE GENOMIC DNA]</scope>
    <source>
        <strain evidence="9 10">CECT 7378</strain>
    </source>
</reference>
<feature type="domain" description="ABC transporter" evidence="8">
    <location>
        <begin position="1"/>
        <end position="227"/>
    </location>
</feature>
<proteinExistence type="predicted"/>
<dbReference type="SMART" id="SM00382">
    <property type="entry name" value="AAA"/>
    <property type="match status" value="1"/>
</dbReference>
<evidence type="ECO:0000256" key="3">
    <source>
        <dbReference type="ARBA" id="ARBA00022519"/>
    </source>
</evidence>